<proteinExistence type="predicted"/>
<dbReference type="Proteomes" id="UP000076722">
    <property type="component" value="Unassembled WGS sequence"/>
</dbReference>
<accession>A0A164V581</accession>
<gene>
    <name evidence="2" type="ORF">SISNIDRAFT_485431</name>
</gene>
<organism evidence="2 3">
    <name type="scientific">Sistotremastrum niveocremeum HHB9708</name>
    <dbReference type="NCBI Taxonomy" id="1314777"/>
    <lineage>
        <taxon>Eukaryota</taxon>
        <taxon>Fungi</taxon>
        <taxon>Dikarya</taxon>
        <taxon>Basidiomycota</taxon>
        <taxon>Agaricomycotina</taxon>
        <taxon>Agaricomycetes</taxon>
        <taxon>Sistotremastrales</taxon>
        <taxon>Sistotremastraceae</taxon>
        <taxon>Sertulicium</taxon>
        <taxon>Sertulicium niveocremeum</taxon>
    </lineage>
</organism>
<evidence type="ECO:0000313" key="3">
    <source>
        <dbReference type="Proteomes" id="UP000076722"/>
    </source>
</evidence>
<dbReference type="STRING" id="1314777.A0A164V581"/>
<name>A0A164V581_9AGAM</name>
<evidence type="ECO:0000313" key="2">
    <source>
        <dbReference type="EMBL" id="KZS93827.1"/>
    </source>
</evidence>
<evidence type="ECO:0000259" key="1">
    <source>
        <dbReference type="Pfam" id="PF09994"/>
    </source>
</evidence>
<feature type="domain" description="T6SS Phospholipase effector Tle1-like catalytic" evidence="1">
    <location>
        <begin position="10"/>
        <end position="277"/>
    </location>
</feature>
<dbReference type="AlphaFoldDB" id="A0A164V581"/>
<keyword evidence="3" id="KW-1185">Reference proteome</keyword>
<sequence length="430" mass="48210">MPPENPMMRKSLVIFCDGTGQDGLISSSGQNPEPKSNAKTYFTNILRLARSVLPHSEFPDTRGMEQIVYYQSGVGSDADFSNNPEKGSQSLQRWGTAVASKIRDVYAFIAANYRPEDEICLFGFSRGAYSVRKVSGLIEKIGLLSPDQMGMFYAYWQYLTDPKTGVKPPTPSFYVPIRVIGCFDTVGSVYPGVFTGKIIDALSIKDNALVPNVGVALHALSFHENRSKFMCTLWDEATKKPGQIVEQVWFGGAHSDVGGGYKDHELADISLFWMVEQLVARKLVSINTKFIAACRSTNSHRVGWGAFNPHNAYYDLSAAQKYIIGCEDRLAGKQITRNSIFHQSLRLSPLKLTYPKDMITLDTLHKKFNSGWEPRFAELGKFEIKMKDEWSESPMFDEPRPTFEDESDITDLLGLDDIDWFENSTSSVFA</sequence>
<reference evidence="2 3" key="1">
    <citation type="journal article" date="2016" name="Mol. Biol. Evol.">
        <title>Comparative Genomics of Early-Diverging Mushroom-Forming Fungi Provides Insights into the Origins of Lignocellulose Decay Capabilities.</title>
        <authorList>
            <person name="Nagy L.G."/>
            <person name="Riley R."/>
            <person name="Tritt A."/>
            <person name="Adam C."/>
            <person name="Daum C."/>
            <person name="Floudas D."/>
            <person name="Sun H."/>
            <person name="Yadav J.S."/>
            <person name="Pangilinan J."/>
            <person name="Larsson K.H."/>
            <person name="Matsuura K."/>
            <person name="Barry K."/>
            <person name="Labutti K."/>
            <person name="Kuo R."/>
            <person name="Ohm R.A."/>
            <person name="Bhattacharya S.S."/>
            <person name="Shirouzu T."/>
            <person name="Yoshinaga Y."/>
            <person name="Martin F.M."/>
            <person name="Grigoriev I.V."/>
            <person name="Hibbett D.S."/>
        </authorList>
    </citation>
    <scope>NUCLEOTIDE SEQUENCE [LARGE SCALE GENOMIC DNA]</scope>
    <source>
        <strain evidence="2 3">HHB9708</strain>
    </source>
</reference>
<dbReference type="Pfam" id="PF09994">
    <property type="entry name" value="T6SS_Tle1-like_cat"/>
    <property type="match status" value="1"/>
</dbReference>
<protein>
    <recommendedName>
        <fullName evidence="1">T6SS Phospholipase effector Tle1-like catalytic domain-containing protein</fullName>
    </recommendedName>
</protein>
<dbReference type="OrthoDB" id="3057168at2759"/>
<dbReference type="PANTHER" id="PTHR33840:SF1">
    <property type="entry name" value="TLE1 PHOSPHOLIPASE DOMAIN-CONTAINING PROTEIN"/>
    <property type="match status" value="1"/>
</dbReference>
<dbReference type="PANTHER" id="PTHR33840">
    <property type="match status" value="1"/>
</dbReference>
<dbReference type="EMBL" id="KV419406">
    <property type="protein sequence ID" value="KZS93827.1"/>
    <property type="molecule type" value="Genomic_DNA"/>
</dbReference>
<dbReference type="InterPro" id="IPR018712">
    <property type="entry name" value="Tle1-like_cat"/>
</dbReference>